<keyword evidence="9" id="KW-0460">Magnesium</keyword>
<geneLocation type="chloroplast" evidence="12"/>
<protein>
    <recommendedName>
        <fullName evidence="9">DNA-directed RNA polymerase subunit beta'</fullName>
        <ecNumber evidence="9">2.7.7.6</ecNumber>
    </recommendedName>
    <alternativeName>
        <fullName evidence="9">PEP</fullName>
    </alternativeName>
    <alternativeName>
        <fullName evidence="9">Plastid-encoded RNA polymerase subunit beta'</fullName>
        <shortName evidence="9">RNA polymerase subunit beta'</shortName>
    </alternativeName>
</protein>
<dbReference type="InterPro" id="IPR000722">
    <property type="entry name" value="RNA_pol_asu"/>
</dbReference>
<dbReference type="AlphaFoldDB" id="A0A097KN64"/>
<dbReference type="GO" id="GO:0003899">
    <property type="term" value="F:DNA-directed RNA polymerase activity"/>
    <property type="evidence" value="ECO:0007669"/>
    <property type="project" value="UniProtKB-UniRule"/>
</dbReference>
<dbReference type="GO" id="GO:0009507">
    <property type="term" value="C:chloroplast"/>
    <property type="evidence" value="ECO:0007669"/>
    <property type="project" value="UniProtKB-SubCell"/>
</dbReference>
<evidence type="ECO:0000256" key="1">
    <source>
        <dbReference type="ARBA" id="ARBA00004026"/>
    </source>
</evidence>
<evidence type="ECO:0000256" key="9">
    <source>
        <dbReference type="HAMAP-Rule" id="MF_01323"/>
    </source>
</evidence>
<dbReference type="PANTHER" id="PTHR19376">
    <property type="entry name" value="DNA-DIRECTED RNA POLYMERASE"/>
    <property type="match status" value="1"/>
</dbReference>
<keyword evidence="6 9" id="KW-0548">Nucleotidyltransferase</keyword>
<dbReference type="Pfam" id="PF00623">
    <property type="entry name" value="RNA_pol_Rpb1_2"/>
    <property type="match status" value="2"/>
</dbReference>
<keyword evidence="12" id="KW-0150">Chloroplast</keyword>
<comment type="function">
    <text evidence="1 9 10">DNA-dependent RNA polymerase catalyzes the transcription of DNA into RNA using the four ribonucleoside triphosphates as substrates.</text>
</comment>
<evidence type="ECO:0000256" key="3">
    <source>
        <dbReference type="ARBA" id="ARBA00022478"/>
    </source>
</evidence>
<comment type="cofactor">
    <cofactor evidence="9">
        <name>Mg(2+)</name>
        <dbReference type="ChEBI" id="CHEBI:18420"/>
    </cofactor>
    <text evidence="9">Binds 1 Mg(2+) ion per subunit.</text>
</comment>
<feature type="binding site" evidence="9">
    <location>
        <position position="90"/>
    </location>
    <ligand>
        <name>Zn(2+)</name>
        <dbReference type="ChEBI" id="CHEBI:29105"/>
    </ligand>
</feature>
<feature type="binding site" evidence="9">
    <location>
        <position position="1066"/>
    </location>
    <ligand>
        <name>Mg(2+)</name>
        <dbReference type="ChEBI" id="CHEBI:18420"/>
    </ligand>
</feature>
<name>A0A097KN64_9CHLO</name>
<dbReference type="SMART" id="SM00663">
    <property type="entry name" value="RPOLA_N"/>
    <property type="match status" value="1"/>
</dbReference>
<dbReference type="InterPro" id="IPR045867">
    <property type="entry name" value="DNA-dir_RpoC_beta_prime"/>
</dbReference>
<keyword evidence="4 12" id="KW-0934">Plastid</keyword>
<keyword evidence="9" id="KW-0862">Zinc</keyword>
<evidence type="ECO:0000256" key="5">
    <source>
        <dbReference type="ARBA" id="ARBA00022679"/>
    </source>
</evidence>
<dbReference type="GO" id="GO:0006351">
    <property type="term" value="P:DNA-templated transcription"/>
    <property type="evidence" value="ECO:0007669"/>
    <property type="project" value="UniProtKB-UniRule"/>
</dbReference>
<reference evidence="12" key="1">
    <citation type="journal article" date="2014" name="BMC Evol. Biol.">
        <title>Chloroplast phylogenomic analysis resolves deep-level relationships within the green algal class Trebouxiophyceae.</title>
        <authorList>
            <person name="Lemieux C."/>
            <person name="Otis C."/>
            <person name="Turmel M."/>
        </authorList>
    </citation>
    <scope>NUCLEOTIDE SEQUENCE</scope>
</reference>
<feature type="binding site" evidence="9">
    <location>
        <position position="92"/>
    </location>
    <ligand>
        <name>Zn(2+)</name>
        <dbReference type="ChEBI" id="CHEBI:29105"/>
    </ligand>
</feature>
<evidence type="ECO:0000313" key="12">
    <source>
        <dbReference type="EMBL" id="AIT94608.1"/>
    </source>
</evidence>
<sequence>MTKNFHIKTGFALQTRSKNNEIEQRLKLESIRLGLVSPETIKKWAERVLPNGEVIGQVKNANTVNYKTLKPEEGGLFCERIFGPVNDYECACGRKNKRSELKFCPECFVEFTSSKERRNRLGYIELISPVTHVWYLKGKTSYIPLLLCLKKKTAEAITYCSEGFYSPKELTEKELESSKAISFLFPYFLLTKEFIKKGKKKRTFRKIEDFEKFFLYSNFIAVPLFIEEEQHSIFFENITPFFKKLKFFQNENKSTIITKLFQNSYIKPPFLDLEKTFRFSERSNQIKIFANIFFIYNPYFLNVSERKFVIFSNFITKLLTSPYNLNGKLTFSHNTDKTIYDDSKDFFKNKYSQNFISGFLEKEVLQNENKPEEISFKKPNSFLFQNRIVILASKNSNFFFSGSRIKRKEKFTLPVLKDKGLHTKIGFKSKLINQTKYVCKASNLSNRIDLKKTSAVYKNYFFQSLRLPFHRKLNVRGGYANNCSKFPASNLWIKKGDRFKSSFFSKRILETSRPPAHFFNQKIVFHDFSFGLSEVNISLPAITSPSNSNLVRIAAPGYRFADKALLGNQSEKNSPFFSQTNDFIPENTQKRKQISFKHRSYFCLNMNISGNFFSTPLKDFLRELENSSLSKNSAFLTYSQYVSYFFKIQRIPFLLKKRDFFQGNVFFLFSEKKTIMQINVDFLNRQMNSHHSEMEQNRKIEQNEVLQAADLLTEENLKPKIVPSDISEKSDSFNDLPLFENRILHIFDLLKERFLIGAEVVHQQLSQFDFRFEQKSSQIKISELDSEIKDLEGRVYLFPWQVRRLKKLLSIRAGELRRLRLIKHFRYTKADPEWMVLSRIPVLPPDLRPIIQLDGGEIGVSDLNKLYQNVLFRNNRLQKLLEQPSSDKKSPQVRYGQRLLQEAVDALIENGKGGATPICASNERPLKSLSELLKGKKGRFRQNLLGKRVDYSGRSVIVVGPKLKLHECGLPKEMAVVLFEPFLIQRLMTNKIVGKIFLAKKFIQRQDPIIWEILERVMQNHPILLNRAPTLHRLGIQAFQPRLVSGRAILLHPLVCPAFNADFDGDQMAVHVPLSFQARAEALNLMWSRNNLLSPATGQPSIVPSQDMVLGCYYLTTINSKVQKGSGSYFCDLYDVIKAFYQKKIDIHAPIWVRWNDNFESENELFEPLEMQIDSNGNLLKIYSKHQQHFESNQNKKSQFIRTTPGRILLNKLLLEN</sequence>
<feature type="domain" description="RNA polymerase N-terminal" evidence="11">
    <location>
        <begin position="833"/>
        <end position="1116"/>
    </location>
</feature>
<dbReference type="PANTHER" id="PTHR19376:SF54">
    <property type="entry name" value="DNA-DIRECTED RNA POLYMERASE SUBUNIT BETA"/>
    <property type="match status" value="1"/>
</dbReference>
<evidence type="ECO:0000256" key="4">
    <source>
        <dbReference type="ARBA" id="ARBA00022640"/>
    </source>
</evidence>
<accession>A0A097KN64</accession>
<dbReference type="InterPro" id="IPR042102">
    <property type="entry name" value="RNA_pol_Rpb1_3_sf"/>
</dbReference>
<dbReference type="SUPFAM" id="SSF64484">
    <property type="entry name" value="beta and beta-prime subunits of DNA dependent RNA-polymerase"/>
    <property type="match status" value="1"/>
</dbReference>
<dbReference type="Gene3D" id="4.10.860.120">
    <property type="entry name" value="RNA polymerase II, clamp domain"/>
    <property type="match status" value="1"/>
</dbReference>
<feature type="binding site" evidence="9">
    <location>
        <position position="107"/>
    </location>
    <ligand>
        <name>Zn(2+)</name>
        <dbReference type="ChEBI" id="CHEBI:29105"/>
    </ligand>
</feature>
<dbReference type="InterPro" id="IPR007080">
    <property type="entry name" value="RNA_pol_Rpb1_1"/>
</dbReference>
<dbReference type="Gene3D" id="1.10.40.90">
    <property type="match status" value="1"/>
</dbReference>
<organism evidence="12">
    <name type="scientific">Pleurastrosarcina brevispinosa</name>
    <dbReference type="NCBI Taxonomy" id="163096"/>
    <lineage>
        <taxon>Eukaryota</taxon>
        <taxon>Viridiplantae</taxon>
        <taxon>Chlorophyta</taxon>
        <taxon>core chlorophytes</taxon>
        <taxon>Trebouxiophyceae</taxon>
        <taxon>Trebouxiophyceae incertae sedis</taxon>
        <taxon>Pleurastrosarcina</taxon>
    </lineage>
</organism>
<dbReference type="EC" id="2.7.7.6" evidence="9"/>
<feature type="binding site" evidence="9">
    <location>
        <position position="104"/>
    </location>
    <ligand>
        <name>Zn(2+)</name>
        <dbReference type="ChEBI" id="CHEBI:29105"/>
    </ligand>
</feature>
<keyword evidence="3 9" id="KW-0240">DNA-directed RNA polymerase</keyword>
<evidence type="ECO:0000256" key="2">
    <source>
        <dbReference type="ARBA" id="ARBA00007207"/>
    </source>
</evidence>
<dbReference type="Pfam" id="PF04983">
    <property type="entry name" value="RNA_pol_Rpb1_3"/>
    <property type="match status" value="1"/>
</dbReference>
<dbReference type="Pfam" id="PF04997">
    <property type="entry name" value="RNA_pol_Rpb1_1"/>
    <property type="match status" value="2"/>
</dbReference>
<comment type="similarity">
    <text evidence="2 9">Belongs to the RNA polymerase beta' chain family. RpoC1 subfamily.</text>
</comment>
<keyword evidence="9" id="KW-0479">Metal-binding</keyword>
<dbReference type="HAMAP" id="MF_01323">
    <property type="entry name" value="RNApol_bact_RpoC1"/>
    <property type="match status" value="1"/>
</dbReference>
<comment type="cofactor">
    <cofactor evidence="9">
        <name>Zn(2+)</name>
        <dbReference type="ChEBI" id="CHEBI:29105"/>
    </cofactor>
    <text evidence="9">Binds 1 Zn(2+) ion per subunit.</text>
</comment>
<dbReference type="InterPro" id="IPR007066">
    <property type="entry name" value="RNA_pol_Rpb1_3"/>
</dbReference>
<dbReference type="InterPro" id="IPR044893">
    <property type="entry name" value="RNA_pol_Rpb1_clamp_domain"/>
</dbReference>
<comment type="catalytic activity">
    <reaction evidence="8 9 10">
        <text>RNA(n) + a ribonucleoside 5'-triphosphate = RNA(n+1) + diphosphate</text>
        <dbReference type="Rhea" id="RHEA:21248"/>
        <dbReference type="Rhea" id="RHEA-COMP:14527"/>
        <dbReference type="Rhea" id="RHEA-COMP:17342"/>
        <dbReference type="ChEBI" id="CHEBI:33019"/>
        <dbReference type="ChEBI" id="CHEBI:61557"/>
        <dbReference type="ChEBI" id="CHEBI:140395"/>
        <dbReference type="EC" id="2.7.7.6"/>
    </reaction>
</comment>
<dbReference type="GO" id="GO:0008270">
    <property type="term" value="F:zinc ion binding"/>
    <property type="evidence" value="ECO:0007669"/>
    <property type="project" value="UniProtKB-UniRule"/>
</dbReference>
<evidence type="ECO:0000256" key="10">
    <source>
        <dbReference type="RuleBase" id="RU004279"/>
    </source>
</evidence>
<dbReference type="GO" id="GO:0000428">
    <property type="term" value="C:DNA-directed RNA polymerase complex"/>
    <property type="evidence" value="ECO:0007669"/>
    <property type="project" value="UniProtKB-KW"/>
</dbReference>
<dbReference type="EMBL" id="KM462875">
    <property type="protein sequence ID" value="AIT94608.1"/>
    <property type="molecule type" value="Genomic_DNA"/>
</dbReference>
<evidence type="ECO:0000256" key="6">
    <source>
        <dbReference type="ARBA" id="ARBA00022695"/>
    </source>
</evidence>
<dbReference type="InterPro" id="IPR006592">
    <property type="entry name" value="RNA_pol_N"/>
</dbReference>
<dbReference type="GO" id="GO:0003677">
    <property type="term" value="F:DNA binding"/>
    <property type="evidence" value="ECO:0007669"/>
    <property type="project" value="UniProtKB-UniRule"/>
</dbReference>
<keyword evidence="5 9" id="KW-0808">Transferase</keyword>
<dbReference type="InterPro" id="IPR034678">
    <property type="entry name" value="RNApol_RpoC1"/>
</dbReference>
<feature type="binding site" evidence="9">
    <location>
        <position position="1064"/>
    </location>
    <ligand>
        <name>Mg(2+)</name>
        <dbReference type="ChEBI" id="CHEBI:18420"/>
    </ligand>
</feature>
<keyword evidence="7 9" id="KW-0804">Transcription</keyword>
<gene>
    <name evidence="9 12" type="primary">rpoC1</name>
</gene>
<evidence type="ECO:0000256" key="7">
    <source>
        <dbReference type="ARBA" id="ARBA00023163"/>
    </source>
</evidence>
<dbReference type="GO" id="GO:0000287">
    <property type="term" value="F:magnesium ion binding"/>
    <property type="evidence" value="ECO:0007669"/>
    <property type="project" value="UniProtKB-UniRule"/>
</dbReference>
<feature type="binding site" evidence="9">
    <location>
        <position position="1062"/>
    </location>
    <ligand>
        <name>Mg(2+)</name>
        <dbReference type="ChEBI" id="CHEBI:18420"/>
    </ligand>
</feature>
<dbReference type="Gene3D" id="1.10.274.100">
    <property type="entry name" value="RNA polymerase Rpb1, domain 3"/>
    <property type="match status" value="1"/>
</dbReference>
<comment type="subcellular location">
    <subcellularLocation>
        <location evidence="9">Plastid</location>
        <location evidence="9">Chloroplast</location>
    </subcellularLocation>
</comment>
<comment type="subunit">
    <text evidence="9">In plastids the minimal PEP RNA polymerase catalytic core is composed of four subunits: alpha, beta, beta', and beta''. When a (nuclear-encoded) sigma factor is associated with the core the holoenzyme is formed, which can initiate transcription.</text>
</comment>
<evidence type="ECO:0000259" key="11">
    <source>
        <dbReference type="SMART" id="SM00663"/>
    </source>
</evidence>
<proteinExistence type="inferred from homology"/>
<evidence type="ECO:0000256" key="8">
    <source>
        <dbReference type="ARBA" id="ARBA00048552"/>
    </source>
</evidence>
<dbReference type="Gene3D" id="2.40.40.20">
    <property type="match status" value="1"/>
</dbReference>